<dbReference type="EMBL" id="SMOD01000001">
    <property type="protein sequence ID" value="TDG11037.1"/>
    <property type="molecule type" value="Genomic_DNA"/>
</dbReference>
<dbReference type="AlphaFoldDB" id="A0A4R5LMM9"/>
<reference evidence="1 2" key="1">
    <citation type="submission" date="2019-03" db="EMBL/GenBank/DDBJ databases">
        <title>Paraburkholderia sp. isolated from native Mimosa gymnas in Guartela State Park, Brazil.</title>
        <authorList>
            <person name="Paulitsch F."/>
            <person name="Hungria M."/>
            <person name="Delamuta J.R.M."/>
            <person name="Ribeiro R.A."/>
            <person name="Dall'Agnol R."/>
            <person name="Silva J.S.B."/>
        </authorList>
    </citation>
    <scope>NUCLEOTIDE SEQUENCE [LARGE SCALE GENOMIC DNA]</scope>
    <source>
        <strain evidence="1 2">CNPSo 3008</strain>
    </source>
</reference>
<proteinExistence type="predicted"/>
<name>A0A4R5LMM9_9BURK</name>
<accession>A0A4R5LMM9</accession>
<protein>
    <submittedName>
        <fullName evidence="1">Uncharacterized protein</fullName>
    </submittedName>
</protein>
<dbReference type="OrthoDB" id="9010139at2"/>
<organism evidence="1 2">
    <name type="scientific">Paraburkholderia guartelaensis</name>
    <dbReference type="NCBI Taxonomy" id="2546446"/>
    <lineage>
        <taxon>Bacteria</taxon>
        <taxon>Pseudomonadati</taxon>
        <taxon>Pseudomonadota</taxon>
        <taxon>Betaproteobacteria</taxon>
        <taxon>Burkholderiales</taxon>
        <taxon>Burkholderiaceae</taxon>
        <taxon>Paraburkholderia</taxon>
    </lineage>
</organism>
<gene>
    <name evidence="1" type="ORF">E1N52_01940</name>
</gene>
<dbReference type="RefSeq" id="WP_133179680.1">
    <property type="nucleotide sequence ID" value="NZ_SMOD01000001.1"/>
</dbReference>
<comment type="caution">
    <text evidence="1">The sequence shown here is derived from an EMBL/GenBank/DDBJ whole genome shotgun (WGS) entry which is preliminary data.</text>
</comment>
<dbReference type="Proteomes" id="UP000295606">
    <property type="component" value="Unassembled WGS sequence"/>
</dbReference>
<evidence type="ECO:0000313" key="1">
    <source>
        <dbReference type="EMBL" id="TDG11037.1"/>
    </source>
</evidence>
<sequence>MADSKDVLSVLKSQVAETTIKISHLAARSLVMQKFIELALPKLTPAQCGEIHGVLRQVLEDVMTVMDDVTLPGAYHAAFLDKTNEMLRALEKRQAEGE</sequence>
<evidence type="ECO:0000313" key="2">
    <source>
        <dbReference type="Proteomes" id="UP000295606"/>
    </source>
</evidence>